<dbReference type="SMART" id="SM00822">
    <property type="entry name" value="PKS_KR"/>
    <property type="match status" value="1"/>
</dbReference>
<keyword evidence="6" id="KW-1185">Reference proteome</keyword>
<organism evidence="5 6">
    <name type="scientific">Salinirubellus salinus</name>
    <dbReference type="NCBI Taxonomy" id="1364945"/>
    <lineage>
        <taxon>Archaea</taxon>
        <taxon>Methanobacteriati</taxon>
        <taxon>Methanobacteriota</taxon>
        <taxon>Stenosarchaea group</taxon>
        <taxon>Halobacteria</taxon>
        <taxon>Halobacteriales</taxon>
        <taxon>Natronomonadaceae</taxon>
        <taxon>Salinirubellus</taxon>
    </lineage>
</organism>
<dbReference type="PRINTS" id="PR00080">
    <property type="entry name" value="SDRFAMILY"/>
</dbReference>
<dbReference type="EMBL" id="CP104003">
    <property type="protein sequence ID" value="UWM53464.1"/>
    <property type="molecule type" value="Genomic_DNA"/>
</dbReference>
<sequence>MTNTTNRVAIITGASSGIGKVTAETLAKDGLTIVLSARRAEKLDALAERIESNGGDALVVPADVTDDDDLVSLVKTVEDEFGRIDVLVNAAGFGLYGSVEETLIDEARYQFDVNVFGLARLTQLVIPVMREQHSGTIINISSMGGKVWTPMGAWYHATKHALEGWSDCLRYELAPHGIDVVVVEPGAVNTEWGDIMVDGLLERSGDGPYAEMAQDVADTSRENSSDGSDPEVIATAISNAVRSDAPKNRYVAGKYARPMIALRRFGGDRVYDRVVDYMV</sequence>
<dbReference type="AlphaFoldDB" id="A0A9E7UA40"/>
<dbReference type="InterPro" id="IPR036291">
    <property type="entry name" value="NAD(P)-bd_dom_sf"/>
</dbReference>
<dbReference type="GeneID" id="74943779"/>
<reference evidence="5" key="1">
    <citation type="submission" date="2022-09" db="EMBL/GenBank/DDBJ databases">
        <title>Diverse halophilic archaea isolated from saline environments.</title>
        <authorList>
            <person name="Cui H.-L."/>
        </authorList>
    </citation>
    <scope>NUCLEOTIDE SEQUENCE</scope>
    <source>
        <strain evidence="5">ZS-35-S2</strain>
    </source>
</reference>
<evidence type="ECO:0000313" key="5">
    <source>
        <dbReference type="EMBL" id="UWM53464.1"/>
    </source>
</evidence>
<comment type="similarity">
    <text evidence="1 3">Belongs to the short-chain dehydrogenases/reductases (SDR) family.</text>
</comment>
<dbReference type="Pfam" id="PF00106">
    <property type="entry name" value="adh_short"/>
    <property type="match status" value="1"/>
</dbReference>
<dbReference type="Gene3D" id="3.40.50.720">
    <property type="entry name" value="NAD(P)-binding Rossmann-like Domain"/>
    <property type="match status" value="1"/>
</dbReference>
<dbReference type="Proteomes" id="UP001057580">
    <property type="component" value="Chromosome"/>
</dbReference>
<proteinExistence type="inferred from homology"/>
<dbReference type="GO" id="GO:0016020">
    <property type="term" value="C:membrane"/>
    <property type="evidence" value="ECO:0007669"/>
    <property type="project" value="TreeGrafter"/>
</dbReference>
<dbReference type="InterPro" id="IPR057326">
    <property type="entry name" value="KR_dom"/>
</dbReference>
<dbReference type="NCBIfam" id="NF004826">
    <property type="entry name" value="PRK06182.1"/>
    <property type="match status" value="1"/>
</dbReference>
<evidence type="ECO:0000259" key="4">
    <source>
        <dbReference type="SMART" id="SM00822"/>
    </source>
</evidence>
<evidence type="ECO:0000256" key="3">
    <source>
        <dbReference type="RuleBase" id="RU000363"/>
    </source>
</evidence>
<dbReference type="PANTHER" id="PTHR44196:SF1">
    <property type="entry name" value="DEHYDROGENASE_REDUCTASE SDR FAMILY MEMBER 7B"/>
    <property type="match status" value="1"/>
</dbReference>
<evidence type="ECO:0000313" key="6">
    <source>
        <dbReference type="Proteomes" id="UP001057580"/>
    </source>
</evidence>
<dbReference type="PRINTS" id="PR00081">
    <property type="entry name" value="GDHRDH"/>
</dbReference>
<dbReference type="SUPFAM" id="SSF51735">
    <property type="entry name" value="NAD(P)-binding Rossmann-fold domains"/>
    <property type="match status" value="1"/>
</dbReference>
<evidence type="ECO:0000256" key="2">
    <source>
        <dbReference type="ARBA" id="ARBA00023002"/>
    </source>
</evidence>
<dbReference type="RefSeq" id="WP_260592458.1">
    <property type="nucleotide sequence ID" value="NZ_CP104003.1"/>
</dbReference>
<dbReference type="FunFam" id="3.40.50.720:FF:000084">
    <property type="entry name" value="Short-chain dehydrogenase reductase"/>
    <property type="match status" value="1"/>
</dbReference>
<dbReference type="KEGG" id="ssai:N0B31_15115"/>
<feature type="domain" description="Ketoreductase" evidence="4">
    <location>
        <begin position="7"/>
        <end position="168"/>
    </location>
</feature>
<keyword evidence="2" id="KW-0560">Oxidoreductase</keyword>
<accession>A0A9E7UA40</accession>
<dbReference type="PANTHER" id="PTHR44196">
    <property type="entry name" value="DEHYDROGENASE/REDUCTASE SDR FAMILY MEMBER 7B"/>
    <property type="match status" value="1"/>
</dbReference>
<dbReference type="InterPro" id="IPR002347">
    <property type="entry name" value="SDR_fam"/>
</dbReference>
<gene>
    <name evidence="5" type="ORF">N0B31_15115</name>
</gene>
<dbReference type="CDD" id="cd05374">
    <property type="entry name" value="17beta-HSD-like_SDR_c"/>
    <property type="match status" value="1"/>
</dbReference>
<protein>
    <submittedName>
        <fullName evidence="5">Oxidoreductase</fullName>
    </submittedName>
</protein>
<name>A0A9E7UA40_9EURY</name>
<evidence type="ECO:0000256" key="1">
    <source>
        <dbReference type="ARBA" id="ARBA00006484"/>
    </source>
</evidence>
<dbReference type="GO" id="GO:0016491">
    <property type="term" value="F:oxidoreductase activity"/>
    <property type="evidence" value="ECO:0007669"/>
    <property type="project" value="UniProtKB-KW"/>
</dbReference>